<gene>
    <name evidence="1" type="ORF">NUW54_g9752</name>
</gene>
<evidence type="ECO:0000313" key="1">
    <source>
        <dbReference type="EMBL" id="KAJ2986477.1"/>
    </source>
</evidence>
<name>A0ACC1P510_9APHY</name>
<sequence>MILLDGLDKHDNSDPQSSTKLVAQSSVPVTRVHTPTPSLPDYEASQAQLKPTPLSYPELQKKRSRKRRWRKCALYSLLVYFFLTIAIGVPLIVVKLRRKAYTKANPYNSWSAGNPLPPKTINLGDAPLRLSSAKSCNTWSTADTPDGPLLRSELEYYVPVNGSLFLNTNITYSGNGTYLSHFSGQLLVGVNDDPSASDAAVHVTMHHTTPELRNATNVCLMQTGQGGGLYLFTPFNLTRTDTLSFNITLLLPQPHNKSSPRQIPQLLCHLPNFKQTYQQLDPYVTFGNVVLGGAMSEVSIQSIQASQAVVKASLAEINGKFTVDSSLSLETVSAPINADIHLYNNDPSGPPTFMHLTTGNSALNANVTMYVPSDSDSDDKSYGPHFLAHAETFNAPLTLALMHDAESVPANVASAHIARSMSRPRELHASSALSPLDRTRRYSRSLSSWPSHRPVVPRILACSSRPSSTDQACLLEMNGMKDSAGNATIGEAPRLGPGGRCSEKKPDSALSHEPLAPSSPSWSLTRVPICHRTTPGTRFSLQLLAEATSTLVSRGPTLVERDILFLRTTITALNGLEGTAHAGFSEVKALQEEVSGCLSRLRFSSCEEALPTR</sequence>
<dbReference type="Proteomes" id="UP001144978">
    <property type="component" value="Unassembled WGS sequence"/>
</dbReference>
<dbReference type="EMBL" id="JANSHE010003344">
    <property type="protein sequence ID" value="KAJ2986477.1"/>
    <property type="molecule type" value="Genomic_DNA"/>
</dbReference>
<reference evidence="1" key="1">
    <citation type="submission" date="2022-08" db="EMBL/GenBank/DDBJ databases">
        <title>Genome Sequence of Pycnoporus sanguineus.</title>
        <authorList>
            <person name="Buettner E."/>
        </authorList>
    </citation>
    <scope>NUCLEOTIDE SEQUENCE</scope>
    <source>
        <strain evidence="1">CG-C14</strain>
    </source>
</reference>
<organism evidence="1 2">
    <name type="scientific">Trametes sanguinea</name>
    <dbReference type="NCBI Taxonomy" id="158606"/>
    <lineage>
        <taxon>Eukaryota</taxon>
        <taxon>Fungi</taxon>
        <taxon>Dikarya</taxon>
        <taxon>Basidiomycota</taxon>
        <taxon>Agaricomycotina</taxon>
        <taxon>Agaricomycetes</taxon>
        <taxon>Polyporales</taxon>
        <taxon>Polyporaceae</taxon>
        <taxon>Trametes</taxon>
    </lineage>
</organism>
<keyword evidence="2" id="KW-1185">Reference proteome</keyword>
<proteinExistence type="predicted"/>
<accession>A0ACC1P510</accession>
<evidence type="ECO:0000313" key="2">
    <source>
        <dbReference type="Proteomes" id="UP001144978"/>
    </source>
</evidence>
<protein>
    <submittedName>
        <fullName evidence="1">Uncharacterized protein</fullName>
    </submittedName>
</protein>
<comment type="caution">
    <text evidence="1">The sequence shown here is derived from an EMBL/GenBank/DDBJ whole genome shotgun (WGS) entry which is preliminary data.</text>
</comment>